<feature type="transmembrane region" description="Helical" evidence="6">
    <location>
        <begin position="266"/>
        <end position="284"/>
    </location>
</feature>
<keyword evidence="5 6" id="KW-0472">Membrane</keyword>
<accession>A0ABS8Y0K7</accession>
<feature type="transmembrane region" description="Helical" evidence="6">
    <location>
        <begin position="235"/>
        <end position="257"/>
    </location>
</feature>
<dbReference type="PANTHER" id="PTHR43124:SF10">
    <property type="entry name" value="PURINE EFFLUX PUMP PBUE"/>
    <property type="match status" value="1"/>
</dbReference>
<proteinExistence type="predicted"/>
<feature type="transmembrane region" description="Helical" evidence="6">
    <location>
        <begin position="12"/>
        <end position="33"/>
    </location>
</feature>
<dbReference type="InterPro" id="IPR011701">
    <property type="entry name" value="MFS"/>
</dbReference>
<feature type="transmembrane region" description="Helical" evidence="6">
    <location>
        <begin position="130"/>
        <end position="153"/>
    </location>
</feature>
<dbReference type="InterPro" id="IPR050189">
    <property type="entry name" value="MFS_Efflux_Transporters"/>
</dbReference>
<feature type="transmembrane region" description="Helical" evidence="6">
    <location>
        <begin position="290"/>
        <end position="309"/>
    </location>
</feature>
<feature type="transmembrane region" description="Helical" evidence="6">
    <location>
        <begin position="201"/>
        <end position="223"/>
    </location>
</feature>
<name>A0ABS8Y0K7_9BURK</name>
<feature type="transmembrane region" description="Helical" evidence="6">
    <location>
        <begin position="159"/>
        <end position="180"/>
    </location>
</feature>
<sequence>MSKTESAAGRAVLMAAHCAGMIDLVTLPVWVGTLMSAYRFDPQQAGALVTCFLAGAVVASLFFAPRFHRVAARPMAALAYGVAALAFFGVTLVDGFELMAALHAMAGLAAGCGLSFTHGSIGRSANPHRLFAMAGLALGVFAIPMLGGLPALVSAAGGAAMFHVFAGVMAVAALLAALAFPSVRAPAGSRSGAPATPLRPTAWRAMAGVACLALVQAMLFSFVERIGNERFGPGAVASMLIVLGFVTLLPAPLAALLQRRLAPQQVLLAGPATQVLIALVITQSTGFLPFAAAVILLPCVMIFSHTFAFGAIARLDPSGRAVAATPAMTMIGAAIGPILGGTLVKAGGYTPLAIAAALIAAVSIACFLALLRPQDSGASLSLENGTHP</sequence>
<evidence type="ECO:0000256" key="1">
    <source>
        <dbReference type="ARBA" id="ARBA00004651"/>
    </source>
</evidence>
<comment type="caution">
    <text evidence="7">The sequence shown here is derived from an EMBL/GenBank/DDBJ whole genome shotgun (WGS) entry which is preliminary data.</text>
</comment>
<keyword evidence="4 6" id="KW-1133">Transmembrane helix</keyword>
<dbReference type="InterPro" id="IPR036259">
    <property type="entry name" value="MFS_trans_sf"/>
</dbReference>
<feature type="transmembrane region" description="Helical" evidence="6">
    <location>
        <begin position="352"/>
        <end position="371"/>
    </location>
</feature>
<evidence type="ECO:0000313" key="8">
    <source>
        <dbReference type="Proteomes" id="UP001200741"/>
    </source>
</evidence>
<keyword evidence="3 6" id="KW-0812">Transmembrane</keyword>
<comment type="subcellular location">
    <subcellularLocation>
        <location evidence="1">Cell membrane</location>
        <topology evidence="1">Multi-pass membrane protein</topology>
    </subcellularLocation>
</comment>
<dbReference type="SUPFAM" id="SSF103473">
    <property type="entry name" value="MFS general substrate transporter"/>
    <property type="match status" value="1"/>
</dbReference>
<evidence type="ECO:0000256" key="5">
    <source>
        <dbReference type="ARBA" id="ARBA00023136"/>
    </source>
</evidence>
<keyword evidence="2" id="KW-1003">Cell membrane</keyword>
<feature type="transmembrane region" description="Helical" evidence="6">
    <location>
        <begin position="321"/>
        <end position="340"/>
    </location>
</feature>
<evidence type="ECO:0000313" key="7">
    <source>
        <dbReference type="EMBL" id="MCE4556587.1"/>
    </source>
</evidence>
<reference evidence="7 8" key="1">
    <citation type="submission" date="2021-12" db="EMBL/GenBank/DDBJ databases">
        <title>Genome seq of P8.</title>
        <authorList>
            <person name="Seo T."/>
        </authorList>
    </citation>
    <scope>NUCLEOTIDE SEQUENCE [LARGE SCALE GENOMIC DNA]</scope>
    <source>
        <strain evidence="7 8">P8</strain>
    </source>
</reference>
<dbReference type="Pfam" id="PF07690">
    <property type="entry name" value="MFS_1"/>
    <property type="match status" value="1"/>
</dbReference>
<organism evidence="7 8">
    <name type="scientific">Pelomonas cellulosilytica</name>
    <dbReference type="NCBI Taxonomy" id="2906762"/>
    <lineage>
        <taxon>Bacteria</taxon>
        <taxon>Pseudomonadati</taxon>
        <taxon>Pseudomonadota</taxon>
        <taxon>Betaproteobacteria</taxon>
        <taxon>Burkholderiales</taxon>
        <taxon>Sphaerotilaceae</taxon>
        <taxon>Roseateles</taxon>
    </lineage>
</organism>
<gene>
    <name evidence="7" type="ORF">LXT13_19500</name>
</gene>
<feature type="transmembrane region" description="Helical" evidence="6">
    <location>
        <begin position="76"/>
        <end position="93"/>
    </location>
</feature>
<dbReference type="EMBL" id="JAJTWU010000008">
    <property type="protein sequence ID" value="MCE4556587.1"/>
    <property type="molecule type" value="Genomic_DNA"/>
</dbReference>
<dbReference type="Gene3D" id="1.20.1250.20">
    <property type="entry name" value="MFS general substrate transporter like domains"/>
    <property type="match status" value="2"/>
</dbReference>
<feature type="transmembrane region" description="Helical" evidence="6">
    <location>
        <begin position="99"/>
        <end position="118"/>
    </location>
</feature>
<evidence type="ECO:0000256" key="3">
    <source>
        <dbReference type="ARBA" id="ARBA00022692"/>
    </source>
</evidence>
<dbReference type="RefSeq" id="WP_233373635.1">
    <property type="nucleotide sequence ID" value="NZ_JAJTWU010000008.1"/>
</dbReference>
<evidence type="ECO:0000256" key="6">
    <source>
        <dbReference type="SAM" id="Phobius"/>
    </source>
</evidence>
<evidence type="ECO:0000256" key="2">
    <source>
        <dbReference type="ARBA" id="ARBA00022475"/>
    </source>
</evidence>
<dbReference type="Proteomes" id="UP001200741">
    <property type="component" value="Unassembled WGS sequence"/>
</dbReference>
<feature type="transmembrane region" description="Helical" evidence="6">
    <location>
        <begin position="45"/>
        <end position="64"/>
    </location>
</feature>
<keyword evidence="8" id="KW-1185">Reference proteome</keyword>
<protein>
    <submittedName>
        <fullName evidence="7">MFS transporter</fullName>
    </submittedName>
</protein>
<evidence type="ECO:0000256" key="4">
    <source>
        <dbReference type="ARBA" id="ARBA00022989"/>
    </source>
</evidence>
<dbReference type="PANTHER" id="PTHR43124">
    <property type="entry name" value="PURINE EFFLUX PUMP PBUE"/>
    <property type="match status" value="1"/>
</dbReference>